<comment type="caution">
    <text evidence="2">The sequence shown here is derived from an EMBL/GenBank/DDBJ whole genome shotgun (WGS) entry which is preliminary data.</text>
</comment>
<keyword evidence="3" id="KW-1185">Reference proteome</keyword>
<reference evidence="2 3" key="1">
    <citation type="submission" date="2014-09" db="EMBL/GenBank/DDBJ databases">
        <authorList>
            <person name="Bertelli C."/>
        </authorList>
    </citation>
    <scope>NUCLEOTIDE SEQUENCE [LARGE SCALE GENOMIC DNA]</scope>
    <source>
        <strain evidence="2 3">BIC1401111250</strain>
    </source>
</reference>
<name>A0ABP1X5G2_BIFLI</name>
<accession>A0ABP1X5G2</accession>
<organism evidence="2 3">
    <name type="scientific">Bifidobacterium longum subsp. infantis</name>
    <dbReference type="NCBI Taxonomy" id="1682"/>
    <lineage>
        <taxon>Bacteria</taxon>
        <taxon>Bacillati</taxon>
        <taxon>Actinomycetota</taxon>
        <taxon>Actinomycetes</taxon>
        <taxon>Bifidobacteriales</taxon>
        <taxon>Bifidobacteriaceae</taxon>
        <taxon>Bifidobacterium</taxon>
    </lineage>
</organism>
<evidence type="ECO:0000256" key="1">
    <source>
        <dbReference type="SAM" id="MobiDB-lite"/>
    </source>
</evidence>
<evidence type="ECO:0000313" key="3">
    <source>
        <dbReference type="Proteomes" id="UP000043107"/>
    </source>
</evidence>
<feature type="compositionally biased region" description="Basic and acidic residues" evidence="1">
    <location>
        <begin position="41"/>
        <end position="76"/>
    </location>
</feature>
<sequence length="119" mass="13762">MQPRQSQGIGVEHSQRGEYGIGHAEVQRGSPSGGRQQGQQEQHDHDDLRGEPYMEEQHEVRHQQKEESRARIERPAGRIHQAIPALMKCFFIMRWPNQPPRTAHTRIAIIEMKNVPVLM</sequence>
<protein>
    <submittedName>
        <fullName evidence="2">Uncharacterized protein</fullName>
    </submittedName>
</protein>
<gene>
    <name evidence="2" type="ORF">BLIC_c01149</name>
</gene>
<feature type="region of interest" description="Disordered" evidence="1">
    <location>
        <begin position="1"/>
        <end position="76"/>
    </location>
</feature>
<dbReference type="EMBL" id="CCWP01000023">
    <property type="protein sequence ID" value="CEF00928.1"/>
    <property type="molecule type" value="Genomic_DNA"/>
</dbReference>
<evidence type="ECO:0000313" key="2">
    <source>
        <dbReference type="EMBL" id="CEF00928.1"/>
    </source>
</evidence>
<dbReference type="Proteomes" id="UP000043107">
    <property type="component" value="Unassembled WGS sequence"/>
</dbReference>
<proteinExistence type="predicted"/>